<dbReference type="Pfam" id="PF02146">
    <property type="entry name" value="SIR2"/>
    <property type="match status" value="1"/>
</dbReference>
<accession>A0A2P1CBF9</accession>
<dbReference type="InterPro" id="IPR029035">
    <property type="entry name" value="DHS-like_NAD/FAD-binding_dom"/>
</dbReference>
<dbReference type="Gene3D" id="3.40.50.1220">
    <property type="entry name" value="TPP-binding domain"/>
    <property type="match status" value="1"/>
</dbReference>
<dbReference type="InterPro" id="IPR026591">
    <property type="entry name" value="Sirtuin_cat_small_dom_sf"/>
</dbReference>
<dbReference type="KEGG" id="vg:77948344"/>
<organism evidence="4 5">
    <name type="scientific">Salmonella phage SE131</name>
    <dbReference type="NCBI Taxonomy" id="2081631"/>
    <lineage>
        <taxon>Viruses</taxon>
        <taxon>Duplodnaviria</taxon>
        <taxon>Heunggongvirae</taxon>
        <taxon>Uroviricota</taxon>
        <taxon>Caudoviricetes</taxon>
        <taxon>Grimontviridae</taxon>
        <taxon>Moazamivirus</taxon>
        <taxon>Moazamivirus SE131</taxon>
    </lineage>
</organism>
<dbReference type="GeneID" id="77948344"/>
<dbReference type="GO" id="GO:0017136">
    <property type="term" value="F:histone deacetylase activity, NAD-dependent"/>
    <property type="evidence" value="ECO:0007669"/>
    <property type="project" value="TreeGrafter"/>
</dbReference>
<sequence>MPNLIVVSGAGLSVASGVRAFRTDTDSGKAMWDEYDLEEVCNIQAFRGNFYHKTHTFYNKRREELGTVEPNVAHLRIAEWFERYKGRVKNITTNVDDLLERAGIPEEEVIHVHGRLTYLRYKLEEGSEEQCVNIGYTQIEPDDYHWCKPDVVFFGELAPKYQDMYNVFDDIMPDDIIILVGASNQVINFIWDLFPVINRGAKLVVVNPQIDMSERYQMESNGIQYFLTTAEDAFTNPEFLALIEGHMERG</sequence>
<evidence type="ECO:0000256" key="2">
    <source>
        <dbReference type="ARBA" id="ARBA00023027"/>
    </source>
</evidence>
<evidence type="ECO:0000256" key="1">
    <source>
        <dbReference type="ARBA" id="ARBA00022679"/>
    </source>
</evidence>
<dbReference type="PROSITE" id="PS50305">
    <property type="entry name" value="SIRTUIN"/>
    <property type="match status" value="1"/>
</dbReference>
<dbReference type="InterPro" id="IPR003000">
    <property type="entry name" value="Sirtuin"/>
</dbReference>
<dbReference type="SUPFAM" id="SSF52467">
    <property type="entry name" value="DHS-like NAD/FAD-binding domain"/>
    <property type="match status" value="1"/>
</dbReference>
<dbReference type="InterPro" id="IPR050134">
    <property type="entry name" value="NAD-dep_sirtuin_deacylases"/>
</dbReference>
<dbReference type="InterPro" id="IPR026590">
    <property type="entry name" value="Ssirtuin_cat_dom"/>
</dbReference>
<reference evidence="4 5" key="1">
    <citation type="submission" date="2018-01" db="EMBL/GenBank/DDBJ databases">
        <title>Draft Genome Sequence of Salmonella Enteritidis Phage SE131.</title>
        <authorList>
            <person name="Kim Y."/>
            <person name="Han B.K."/>
            <person name="Kim H."/>
            <person name="Kim D."/>
        </authorList>
    </citation>
    <scope>NUCLEOTIDE SEQUENCE [LARGE SCALE GENOMIC DNA]</scope>
</reference>
<dbReference type="EMBL" id="MG873442">
    <property type="protein sequence ID" value="AVJ48225.1"/>
    <property type="molecule type" value="Genomic_DNA"/>
</dbReference>
<feature type="domain" description="Deacetylase sirtuin-type" evidence="3">
    <location>
        <begin position="1"/>
        <end position="250"/>
    </location>
</feature>
<evidence type="ECO:0000313" key="5">
    <source>
        <dbReference type="Proteomes" id="UP000240649"/>
    </source>
</evidence>
<dbReference type="Gene3D" id="3.30.1600.10">
    <property type="entry name" value="SIR2/SIRT2 'Small Domain"/>
    <property type="match status" value="1"/>
</dbReference>
<dbReference type="PANTHER" id="PTHR11085:SF10">
    <property type="entry name" value="NAD-DEPENDENT PROTEIN DEACYLASE SIRTUIN-5, MITOCHONDRIAL-RELATED"/>
    <property type="match status" value="1"/>
</dbReference>
<dbReference type="Proteomes" id="UP000240649">
    <property type="component" value="Segment"/>
</dbReference>
<keyword evidence="5" id="KW-1185">Reference proteome</keyword>
<dbReference type="PANTHER" id="PTHR11085">
    <property type="entry name" value="NAD-DEPENDENT PROTEIN DEACYLASE SIRTUIN-5, MITOCHONDRIAL-RELATED"/>
    <property type="match status" value="1"/>
</dbReference>
<dbReference type="RefSeq" id="YP_010672074.1">
    <property type="nucleotide sequence ID" value="NC_070974.1"/>
</dbReference>
<protein>
    <submittedName>
        <fullName evidence="4">NAD-dependent protein deacetylase of SIR2 family</fullName>
    </submittedName>
</protein>
<evidence type="ECO:0000259" key="3">
    <source>
        <dbReference type="PROSITE" id="PS50305"/>
    </source>
</evidence>
<dbReference type="GO" id="GO:0070403">
    <property type="term" value="F:NAD+ binding"/>
    <property type="evidence" value="ECO:0007669"/>
    <property type="project" value="InterPro"/>
</dbReference>
<keyword evidence="2" id="KW-0520">NAD</keyword>
<evidence type="ECO:0000313" key="4">
    <source>
        <dbReference type="EMBL" id="AVJ48225.1"/>
    </source>
</evidence>
<keyword evidence="1" id="KW-0808">Transferase</keyword>
<name>A0A2P1CBF9_9CAUD</name>
<proteinExistence type="predicted"/>